<name>A9ECJ4_9FLAO</name>
<feature type="domain" description="VOC" evidence="1">
    <location>
        <begin position="2"/>
        <end position="113"/>
    </location>
</feature>
<evidence type="ECO:0000259" key="1">
    <source>
        <dbReference type="PROSITE" id="PS51819"/>
    </source>
</evidence>
<dbReference type="Pfam" id="PF00903">
    <property type="entry name" value="Glyoxalase"/>
    <property type="match status" value="1"/>
</dbReference>
<gene>
    <name evidence="2" type="ORF">KAOT1_10006</name>
</gene>
<reference evidence="2 3" key="1">
    <citation type="journal article" date="2011" name="J. Bacteriol.">
        <title>Genome sequence of the algicidal bacterium Kordia algicida OT-1.</title>
        <authorList>
            <person name="Lee H.S."/>
            <person name="Kang S.G."/>
            <person name="Kwon K.K."/>
            <person name="Lee J.H."/>
            <person name="Kim S.J."/>
        </authorList>
    </citation>
    <scope>NUCLEOTIDE SEQUENCE [LARGE SCALE GENOMIC DNA]</scope>
    <source>
        <strain evidence="2 3">OT-1</strain>
    </source>
</reference>
<protein>
    <submittedName>
        <fullName evidence="2">Putative glyoxylase</fullName>
    </submittedName>
</protein>
<dbReference type="EMBL" id="ABIB01000019">
    <property type="protein sequence ID" value="EDP94374.1"/>
    <property type="molecule type" value="Genomic_DNA"/>
</dbReference>
<comment type="caution">
    <text evidence="2">The sequence shown here is derived from an EMBL/GenBank/DDBJ whole genome shotgun (WGS) entry which is preliminary data.</text>
</comment>
<dbReference type="PROSITE" id="PS51819">
    <property type="entry name" value="VOC"/>
    <property type="match status" value="1"/>
</dbReference>
<dbReference type="SUPFAM" id="SSF54593">
    <property type="entry name" value="Glyoxalase/Bleomycin resistance protein/Dihydroxybiphenyl dioxygenase"/>
    <property type="match status" value="1"/>
</dbReference>
<dbReference type="InterPro" id="IPR004360">
    <property type="entry name" value="Glyas_Fos-R_dOase_dom"/>
</dbReference>
<dbReference type="STRING" id="391587.KAOT1_10006"/>
<evidence type="ECO:0000313" key="3">
    <source>
        <dbReference type="Proteomes" id="UP000002945"/>
    </source>
</evidence>
<proteinExistence type="predicted"/>
<accession>A9ECJ4</accession>
<evidence type="ECO:0000313" key="2">
    <source>
        <dbReference type="EMBL" id="EDP94374.1"/>
    </source>
</evidence>
<sequence>MNLNQVTISSTDVAKATKFYKKLGLRLIVDALPRYVRFECPDGEATFSIHHVEKMSESHNITLYFENATLDEKVIELQAKGINFISLPEDKSWNWREAHLHDLDGNKLILFKAGKDRKNPPWRVDG</sequence>
<dbReference type="HOGENOM" id="CLU_046006_10_4_10"/>
<dbReference type="RefSeq" id="WP_007094560.1">
    <property type="nucleotide sequence ID" value="NZ_CP142125.1"/>
</dbReference>
<dbReference type="eggNOG" id="COG0346">
    <property type="taxonomic scope" value="Bacteria"/>
</dbReference>
<dbReference type="InterPro" id="IPR029068">
    <property type="entry name" value="Glyas_Bleomycin-R_OHBP_Dase"/>
</dbReference>
<dbReference type="AlphaFoldDB" id="A9ECJ4"/>
<organism evidence="2 3">
    <name type="scientific">Kordia algicida OT-1</name>
    <dbReference type="NCBI Taxonomy" id="391587"/>
    <lineage>
        <taxon>Bacteria</taxon>
        <taxon>Pseudomonadati</taxon>
        <taxon>Bacteroidota</taxon>
        <taxon>Flavobacteriia</taxon>
        <taxon>Flavobacteriales</taxon>
        <taxon>Flavobacteriaceae</taxon>
        <taxon>Kordia</taxon>
    </lineage>
</organism>
<dbReference type="Proteomes" id="UP000002945">
    <property type="component" value="Unassembled WGS sequence"/>
</dbReference>
<keyword evidence="3" id="KW-1185">Reference proteome</keyword>
<dbReference type="InterPro" id="IPR037523">
    <property type="entry name" value="VOC_core"/>
</dbReference>
<dbReference type="Gene3D" id="3.10.180.10">
    <property type="entry name" value="2,3-Dihydroxybiphenyl 1,2-Dioxygenase, domain 1"/>
    <property type="match status" value="1"/>
</dbReference>
<dbReference type="OrthoDB" id="9810880at2"/>